<feature type="transmembrane region" description="Helical" evidence="5">
    <location>
        <begin position="155"/>
        <end position="180"/>
    </location>
</feature>
<protein>
    <submittedName>
        <fullName evidence="6">H+/Cl-antiporter ClcA</fullName>
    </submittedName>
</protein>
<evidence type="ECO:0000256" key="4">
    <source>
        <dbReference type="ARBA" id="ARBA00023136"/>
    </source>
</evidence>
<dbReference type="Proteomes" id="UP000315971">
    <property type="component" value="Unassembled WGS sequence"/>
</dbReference>
<dbReference type="AlphaFoldDB" id="A0A521AZE4"/>
<proteinExistence type="predicted"/>
<dbReference type="Pfam" id="PF00654">
    <property type="entry name" value="Voltage_CLC"/>
    <property type="match status" value="1"/>
</dbReference>
<keyword evidence="7" id="KW-1185">Reference proteome</keyword>
<feature type="transmembrane region" description="Helical" evidence="5">
    <location>
        <begin position="266"/>
        <end position="284"/>
    </location>
</feature>
<name>A0A521AZE4_9SPHI</name>
<dbReference type="InterPro" id="IPR050368">
    <property type="entry name" value="ClC-type_chloride_channel"/>
</dbReference>
<dbReference type="InterPro" id="IPR014743">
    <property type="entry name" value="Cl-channel_core"/>
</dbReference>
<comment type="subcellular location">
    <subcellularLocation>
        <location evidence="1">Membrane</location>
        <topology evidence="1">Multi-pass membrane protein</topology>
    </subcellularLocation>
</comment>
<dbReference type="EMBL" id="FXSZ01000001">
    <property type="protein sequence ID" value="SMO40208.1"/>
    <property type="molecule type" value="Genomic_DNA"/>
</dbReference>
<keyword evidence="3 5" id="KW-1133">Transmembrane helix</keyword>
<evidence type="ECO:0000256" key="3">
    <source>
        <dbReference type="ARBA" id="ARBA00022989"/>
    </source>
</evidence>
<feature type="transmembrane region" description="Helical" evidence="5">
    <location>
        <begin position="192"/>
        <end position="217"/>
    </location>
</feature>
<dbReference type="SUPFAM" id="SSF81340">
    <property type="entry name" value="Clc chloride channel"/>
    <property type="match status" value="1"/>
</dbReference>
<evidence type="ECO:0000313" key="6">
    <source>
        <dbReference type="EMBL" id="SMO40208.1"/>
    </source>
</evidence>
<dbReference type="PANTHER" id="PTHR43427">
    <property type="entry name" value="CHLORIDE CHANNEL PROTEIN CLC-E"/>
    <property type="match status" value="1"/>
</dbReference>
<feature type="transmembrane region" description="Helical" evidence="5">
    <location>
        <begin position="229"/>
        <end position="254"/>
    </location>
</feature>
<evidence type="ECO:0000256" key="5">
    <source>
        <dbReference type="SAM" id="Phobius"/>
    </source>
</evidence>
<dbReference type="InterPro" id="IPR001807">
    <property type="entry name" value="ClC"/>
</dbReference>
<sequence>MAMSIPEKVRRIYHSTELIPLLLFSLKWLFIASIIGLLSGAASAIFLILLDWATNYRELNNWIIALLPIAGLAIGYTYYSYGSDVVKGNNQLLEEIHSPKQMVPLKMAPLVLCSTIITHLFGGSAGREGTAVQMGGSIADQFTKIFNLHDRDRKLLLISGMSAGFASVFGTPLAGLVFGLEVFLAGGTRYTAILPALFAALIADWTCRSLGVVHTVYHIPFIPKFTPITMLYAVVAGLFFGLTARAFSVIMHWFQHQFARFVKTPYLRPFFGGIIIAALFYFIGTRYAGLGIPLIKQAFVEPLPYYDFILKLLFTAFTLGCGFKGGEVTPLFFIGATLGNILTFFIPLPLSLLAGMGFVAVFAGASNTPIACTLMGLELFGIESGLFIAIACIVAYIFSGHSGIYGSQIIEIPKHALFGRHSGKSIQGIREERSNV</sequence>
<evidence type="ECO:0000313" key="7">
    <source>
        <dbReference type="Proteomes" id="UP000315971"/>
    </source>
</evidence>
<evidence type="ECO:0000256" key="1">
    <source>
        <dbReference type="ARBA" id="ARBA00004141"/>
    </source>
</evidence>
<reference evidence="6 7" key="1">
    <citation type="submission" date="2017-05" db="EMBL/GenBank/DDBJ databases">
        <authorList>
            <person name="Varghese N."/>
            <person name="Submissions S."/>
        </authorList>
    </citation>
    <scope>NUCLEOTIDE SEQUENCE [LARGE SCALE GENOMIC DNA]</scope>
    <source>
        <strain evidence="6 7">DSM 21342</strain>
    </source>
</reference>
<dbReference type="CDD" id="cd03682">
    <property type="entry name" value="ClC_sycA_like"/>
    <property type="match status" value="1"/>
</dbReference>
<accession>A0A521AZE4</accession>
<evidence type="ECO:0000256" key="2">
    <source>
        <dbReference type="ARBA" id="ARBA00022692"/>
    </source>
</evidence>
<dbReference type="PANTHER" id="PTHR43427:SF12">
    <property type="entry name" value="CHLORIDE TRANSPORTER"/>
    <property type="match status" value="1"/>
</dbReference>
<keyword evidence="4 5" id="KW-0472">Membrane</keyword>
<dbReference type="Gene3D" id="1.10.3080.10">
    <property type="entry name" value="Clc chloride channel"/>
    <property type="match status" value="1"/>
</dbReference>
<feature type="transmembrane region" description="Helical" evidence="5">
    <location>
        <begin position="305"/>
        <end position="326"/>
    </location>
</feature>
<gene>
    <name evidence="6" type="ORF">SAMN06265350_101549</name>
</gene>
<organism evidence="6 7">
    <name type="scientific">Solitalea koreensis</name>
    <dbReference type="NCBI Taxonomy" id="543615"/>
    <lineage>
        <taxon>Bacteria</taxon>
        <taxon>Pseudomonadati</taxon>
        <taxon>Bacteroidota</taxon>
        <taxon>Sphingobacteriia</taxon>
        <taxon>Sphingobacteriales</taxon>
        <taxon>Sphingobacteriaceae</taxon>
        <taxon>Solitalea</taxon>
    </lineage>
</organism>
<keyword evidence="2 5" id="KW-0812">Transmembrane</keyword>
<feature type="transmembrane region" description="Helical" evidence="5">
    <location>
        <begin position="377"/>
        <end position="398"/>
    </location>
</feature>
<feature type="transmembrane region" description="Helical" evidence="5">
    <location>
        <begin position="62"/>
        <end position="81"/>
    </location>
</feature>
<feature type="transmembrane region" description="Helical" evidence="5">
    <location>
        <begin position="332"/>
        <end position="365"/>
    </location>
</feature>
<dbReference type="GO" id="GO:0015108">
    <property type="term" value="F:chloride transmembrane transporter activity"/>
    <property type="evidence" value="ECO:0007669"/>
    <property type="project" value="InterPro"/>
</dbReference>
<feature type="transmembrane region" description="Helical" evidence="5">
    <location>
        <begin position="21"/>
        <end position="50"/>
    </location>
</feature>
<dbReference type="GO" id="GO:0016020">
    <property type="term" value="C:membrane"/>
    <property type="evidence" value="ECO:0007669"/>
    <property type="project" value="UniProtKB-SubCell"/>
</dbReference>